<keyword evidence="6" id="KW-1185">Reference proteome</keyword>
<dbReference type="Proteomes" id="UP001195483">
    <property type="component" value="Unassembled WGS sequence"/>
</dbReference>
<keyword evidence="2" id="KW-0479">Metal-binding</keyword>
<proteinExistence type="predicted"/>
<organism evidence="5 6">
    <name type="scientific">Potamilus streckersoni</name>
    <dbReference type="NCBI Taxonomy" id="2493646"/>
    <lineage>
        <taxon>Eukaryota</taxon>
        <taxon>Metazoa</taxon>
        <taxon>Spiralia</taxon>
        <taxon>Lophotrochozoa</taxon>
        <taxon>Mollusca</taxon>
        <taxon>Bivalvia</taxon>
        <taxon>Autobranchia</taxon>
        <taxon>Heteroconchia</taxon>
        <taxon>Palaeoheterodonta</taxon>
        <taxon>Unionida</taxon>
        <taxon>Unionoidea</taxon>
        <taxon>Unionidae</taxon>
        <taxon>Ambleminae</taxon>
        <taxon>Lampsilini</taxon>
        <taxon>Potamilus</taxon>
    </lineage>
</organism>
<dbReference type="InterPro" id="IPR002933">
    <property type="entry name" value="Peptidase_M20"/>
</dbReference>
<comment type="caution">
    <text evidence="5">The sequence shown here is derived from an EMBL/GenBank/DDBJ whole genome shotgun (WGS) entry which is preliminary data.</text>
</comment>
<dbReference type="GO" id="GO:0046872">
    <property type="term" value="F:metal ion binding"/>
    <property type="evidence" value="ECO:0007669"/>
    <property type="project" value="UniProtKB-KW"/>
</dbReference>
<dbReference type="SUPFAM" id="SSF53187">
    <property type="entry name" value="Zn-dependent exopeptidases"/>
    <property type="match status" value="1"/>
</dbReference>
<sequence length="324" mass="35361">MPGAHLTTKVNVKIIIEGQEEIGSPHMAECIKTHKELLSCDCILNTDTSQYSEDIPALMSGLRGICALQIDVRGGNSDLHSGVHGGTAPNPIDFLCKLMSGMKTPEGKVLVDGFYDDVAPISALRHKQIEAIPFNDDEYRAQYGLKALIGEEGYLARERNWNRPTLEFNGIWGGFQGEGVKTVLPALAHAKLTCRLVPNQTPEKILGLLKTHIAKYAPHQVEVTATVIGGTGNPYALPDNHKENLLLAKILKEVYGREPVFMGTGGSIPIVGMFYDIMGVHSIGMGFGLDDENLHAPNEFFRLSSFRKGMQVYCGFLIALGQQS</sequence>
<dbReference type="Pfam" id="PF01546">
    <property type="entry name" value="Peptidase_M20"/>
    <property type="match status" value="1"/>
</dbReference>
<evidence type="ECO:0000259" key="4">
    <source>
        <dbReference type="Pfam" id="PF07687"/>
    </source>
</evidence>
<reference evidence="5" key="2">
    <citation type="journal article" date="2021" name="Genome Biol. Evol.">
        <title>Developing a high-quality reference genome for a parasitic bivalve with doubly uniparental inheritance (Bivalvia: Unionida).</title>
        <authorList>
            <person name="Smith C.H."/>
        </authorList>
    </citation>
    <scope>NUCLEOTIDE SEQUENCE</scope>
    <source>
        <strain evidence="5">CHS0354</strain>
        <tissue evidence="5">Mantle</tissue>
    </source>
</reference>
<gene>
    <name evidence="5" type="ORF">CHS0354_035307</name>
</gene>
<reference evidence="5" key="1">
    <citation type="journal article" date="2021" name="Genome Biol. Evol.">
        <title>A High-Quality Reference Genome for a Parasitic Bivalve with Doubly Uniparental Inheritance (Bivalvia: Unionida).</title>
        <authorList>
            <person name="Smith C.H."/>
        </authorList>
    </citation>
    <scope>NUCLEOTIDE SEQUENCE</scope>
    <source>
        <strain evidence="5">CHS0354</strain>
    </source>
</reference>
<evidence type="ECO:0000256" key="3">
    <source>
        <dbReference type="ARBA" id="ARBA00022801"/>
    </source>
</evidence>
<dbReference type="EMBL" id="JAEAOA010002069">
    <property type="protein sequence ID" value="KAK3584226.1"/>
    <property type="molecule type" value="Genomic_DNA"/>
</dbReference>
<keyword evidence="3" id="KW-0378">Hydrolase</keyword>
<dbReference type="Gene3D" id="3.40.630.10">
    <property type="entry name" value="Zn peptidases"/>
    <property type="match status" value="1"/>
</dbReference>
<evidence type="ECO:0000313" key="6">
    <source>
        <dbReference type="Proteomes" id="UP001195483"/>
    </source>
</evidence>
<dbReference type="InterPro" id="IPR051458">
    <property type="entry name" value="Cyt/Met_Dipeptidase"/>
</dbReference>
<protein>
    <recommendedName>
        <fullName evidence="4">Peptidase M20 dimerisation domain-containing protein</fullName>
    </recommendedName>
</protein>
<dbReference type="PANTHER" id="PTHR43270">
    <property type="entry name" value="BETA-ALA-HIS DIPEPTIDASE"/>
    <property type="match status" value="1"/>
</dbReference>
<evidence type="ECO:0000256" key="2">
    <source>
        <dbReference type="ARBA" id="ARBA00022723"/>
    </source>
</evidence>
<dbReference type="AlphaFoldDB" id="A0AAE0S2L7"/>
<evidence type="ECO:0000256" key="1">
    <source>
        <dbReference type="ARBA" id="ARBA00022670"/>
    </source>
</evidence>
<dbReference type="InterPro" id="IPR011650">
    <property type="entry name" value="Peptidase_M20_dimer"/>
</dbReference>
<feature type="domain" description="Peptidase M20 dimerisation" evidence="4">
    <location>
        <begin position="61"/>
        <end position="219"/>
    </location>
</feature>
<dbReference type="PANTHER" id="PTHR43270:SF12">
    <property type="entry name" value="SUCCINYL-DIAMINOPIMELATE DESUCCINYLASE"/>
    <property type="match status" value="1"/>
</dbReference>
<name>A0AAE0S2L7_9BIVA</name>
<dbReference type="Pfam" id="PF07687">
    <property type="entry name" value="M20_dimer"/>
    <property type="match status" value="1"/>
</dbReference>
<dbReference type="Gene3D" id="3.30.70.360">
    <property type="match status" value="1"/>
</dbReference>
<keyword evidence="1" id="KW-0645">Protease</keyword>
<evidence type="ECO:0000313" key="5">
    <source>
        <dbReference type="EMBL" id="KAK3584226.1"/>
    </source>
</evidence>
<accession>A0AAE0S2L7</accession>
<dbReference type="GO" id="GO:0006508">
    <property type="term" value="P:proteolysis"/>
    <property type="evidence" value="ECO:0007669"/>
    <property type="project" value="UniProtKB-KW"/>
</dbReference>
<dbReference type="GO" id="GO:0008233">
    <property type="term" value="F:peptidase activity"/>
    <property type="evidence" value="ECO:0007669"/>
    <property type="project" value="UniProtKB-KW"/>
</dbReference>
<reference evidence="5" key="3">
    <citation type="submission" date="2023-05" db="EMBL/GenBank/DDBJ databases">
        <authorList>
            <person name="Smith C.H."/>
        </authorList>
    </citation>
    <scope>NUCLEOTIDE SEQUENCE</scope>
    <source>
        <strain evidence="5">CHS0354</strain>
        <tissue evidence="5">Mantle</tissue>
    </source>
</reference>